<reference evidence="3" key="1">
    <citation type="journal article" date="2017" name="Nat. Microbiol.">
        <title>Global analysis of biosynthetic gene clusters reveals vast potential of secondary metabolite production in Penicillium species.</title>
        <authorList>
            <person name="Nielsen J.C."/>
            <person name="Grijseels S."/>
            <person name="Prigent S."/>
            <person name="Ji B."/>
            <person name="Dainat J."/>
            <person name="Nielsen K.F."/>
            <person name="Frisvad J.C."/>
            <person name="Workman M."/>
            <person name="Nielsen J."/>
        </authorList>
    </citation>
    <scope>NUCLEOTIDE SEQUENCE [LARGE SCALE GENOMIC DNA]</scope>
    <source>
        <strain evidence="3">IBT 11843</strain>
    </source>
</reference>
<dbReference type="OrthoDB" id="4312109at2759"/>
<accession>A0A1V6PI63</accession>
<organism evidence="2 3">
    <name type="scientific">Penicillium decumbens</name>
    <dbReference type="NCBI Taxonomy" id="69771"/>
    <lineage>
        <taxon>Eukaryota</taxon>
        <taxon>Fungi</taxon>
        <taxon>Dikarya</taxon>
        <taxon>Ascomycota</taxon>
        <taxon>Pezizomycotina</taxon>
        <taxon>Eurotiomycetes</taxon>
        <taxon>Eurotiomycetidae</taxon>
        <taxon>Eurotiales</taxon>
        <taxon>Aspergillaceae</taxon>
        <taxon>Penicillium</taxon>
    </lineage>
</organism>
<dbReference type="SUPFAM" id="SSF48452">
    <property type="entry name" value="TPR-like"/>
    <property type="match status" value="1"/>
</dbReference>
<feature type="region of interest" description="Disordered" evidence="1">
    <location>
        <begin position="1"/>
        <end position="28"/>
    </location>
</feature>
<dbReference type="Proteomes" id="UP000191522">
    <property type="component" value="Unassembled WGS sequence"/>
</dbReference>
<keyword evidence="3" id="KW-1185">Reference proteome</keyword>
<evidence type="ECO:0000313" key="2">
    <source>
        <dbReference type="EMBL" id="OQD76671.1"/>
    </source>
</evidence>
<evidence type="ECO:0000313" key="3">
    <source>
        <dbReference type="Proteomes" id="UP000191522"/>
    </source>
</evidence>
<feature type="compositionally biased region" description="Basic and acidic residues" evidence="1">
    <location>
        <begin position="1"/>
        <end position="17"/>
    </location>
</feature>
<comment type="caution">
    <text evidence="2">The sequence shown here is derived from an EMBL/GenBank/DDBJ whole genome shotgun (WGS) entry which is preliminary data.</text>
</comment>
<name>A0A1V6PI63_PENDC</name>
<protein>
    <submittedName>
        <fullName evidence="2">Uncharacterized protein</fullName>
    </submittedName>
</protein>
<proteinExistence type="predicted"/>
<gene>
    <name evidence="2" type="ORF">PENDEC_c004G07127</name>
</gene>
<evidence type="ECO:0000256" key="1">
    <source>
        <dbReference type="SAM" id="MobiDB-lite"/>
    </source>
</evidence>
<dbReference type="InterPro" id="IPR011990">
    <property type="entry name" value="TPR-like_helical_dom_sf"/>
</dbReference>
<dbReference type="EMBL" id="MDYL01000004">
    <property type="protein sequence ID" value="OQD76671.1"/>
    <property type="molecule type" value="Genomic_DNA"/>
</dbReference>
<dbReference type="Gene3D" id="1.25.40.10">
    <property type="entry name" value="Tetratricopeptide repeat domain"/>
    <property type="match status" value="1"/>
</dbReference>
<sequence length="195" mass="22454">MTDVKESSDDKPFRGPPEESLSGAPSEGTRVNDFLDYVDYTAEWPAKPHVHPVEVEVQRKVAQIRDDMKEMHIRLNEVVQMVASERIPSPRPDLIRQIRLLRISMILETVMECLAVKNFYLAMKEAKRALKLAQELDDKLTISRCYYWMGRTEFMRGNIPAAHAYFKHALPCVEDDECVEGDFAGFWFKASRSAT</sequence>
<dbReference type="AlphaFoldDB" id="A0A1V6PI63"/>